<feature type="region of interest" description="Disordered" evidence="1">
    <location>
        <begin position="33"/>
        <end position="54"/>
    </location>
</feature>
<protein>
    <submittedName>
        <fullName evidence="2">Uncharacterized protein</fullName>
    </submittedName>
</protein>
<feature type="compositionally biased region" description="Basic and acidic residues" evidence="1">
    <location>
        <begin position="76"/>
        <end position="85"/>
    </location>
</feature>
<sequence>MSQWQKAAKGVIENYELRVLHAFTVQTCPTIGGTHLPEPMDYEPSPGTRVQDAATGRQLPDAAVAAQVPTGVGGRDQGERGRRIDTMANLGELSPES</sequence>
<comment type="caution">
    <text evidence="2">The sequence shown here is derived from an EMBL/GenBank/DDBJ whole genome shotgun (WGS) entry which is preliminary data.</text>
</comment>
<evidence type="ECO:0000313" key="3">
    <source>
        <dbReference type="Proteomes" id="UP001498476"/>
    </source>
</evidence>
<reference evidence="2 3" key="1">
    <citation type="journal article" date="2025" name="Microbiol. Resour. Announc.">
        <title>Draft genome sequences for Neonectria magnoliae and Neonectria punicea, canker pathogens of Liriodendron tulipifera and Acer saccharum in West Virginia.</title>
        <authorList>
            <person name="Petronek H.M."/>
            <person name="Kasson M.T."/>
            <person name="Metheny A.M."/>
            <person name="Stauder C.M."/>
            <person name="Lovett B."/>
            <person name="Lynch S.C."/>
            <person name="Garnas J.R."/>
            <person name="Kasson L.R."/>
            <person name="Stajich J.E."/>
        </authorList>
    </citation>
    <scope>NUCLEOTIDE SEQUENCE [LARGE SCALE GENOMIC DNA]</scope>
    <source>
        <strain evidence="2 3">NRRL 64653</strain>
    </source>
</reference>
<evidence type="ECO:0000313" key="2">
    <source>
        <dbReference type="EMBL" id="KAK7402883.1"/>
    </source>
</evidence>
<gene>
    <name evidence="2" type="ORF">QQX98_011368</name>
</gene>
<accession>A0ABR1GLW7</accession>
<organism evidence="2 3">
    <name type="scientific">Neonectria punicea</name>
    <dbReference type="NCBI Taxonomy" id="979145"/>
    <lineage>
        <taxon>Eukaryota</taxon>
        <taxon>Fungi</taxon>
        <taxon>Dikarya</taxon>
        <taxon>Ascomycota</taxon>
        <taxon>Pezizomycotina</taxon>
        <taxon>Sordariomycetes</taxon>
        <taxon>Hypocreomycetidae</taxon>
        <taxon>Hypocreales</taxon>
        <taxon>Nectriaceae</taxon>
        <taxon>Neonectria</taxon>
    </lineage>
</organism>
<dbReference type="Proteomes" id="UP001498476">
    <property type="component" value="Unassembled WGS sequence"/>
</dbReference>
<dbReference type="EMBL" id="JAZAVJ010000276">
    <property type="protein sequence ID" value="KAK7402883.1"/>
    <property type="molecule type" value="Genomic_DNA"/>
</dbReference>
<evidence type="ECO:0000256" key="1">
    <source>
        <dbReference type="SAM" id="MobiDB-lite"/>
    </source>
</evidence>
<feature type="region of interest" description="Disordered" evidence="1">
    <location>
        <begin position="67"/>
        <end position="97"/>
    </location>
</feature>
<keyword evidence="3" id="KW-1185">Reference proteome</keyword>
<proteinExistence type="predicted"/>
<name>A0ABR1GLW7_9HYPO</name>